<evidence type="ECO:0000313" key="4">
    <source>
        <dbReference type="Proteomes" id="UP001558613"/>
    </source>
</evidence>
<dbReference type="InterPro" id="IPR036397">
    <property type="entry name" value="RNaseH_sf"/>
</dbReference>
<accession>A0ABR3NG18</accession>
<evidence type="ECO:0000256" key="1">
    <source>
        <dbReference type="SAM" id="MobiDB-lite"/>
    </source>
</evidence>
<evidence type="ECO:0000313" key="3">
    <source>
        <dbReference type="EMBL" id="KAL1275620.1"/>
    </source>
</evidence>
<name>A0ABR3NG18_9TELE</name>
<organism evidence="3 4">
    <name type="scientific">Cirrhinus molitorella</name>
    <name type="common">mud carp</name>
    <dbReference type="NCBI Taxonomy" id="172907"/>
    <lineage>
        <taxon>Eukaryota</taxon>
        <taxon>Metazoa</taxon>
        <taxon>Chordata</taxon>
        <taxon>Craniata</taxon>
        <taxon>Vertebrata</taxon>
        <taxon>Euteleostomi</taxon>
        <taxon>Actinopterygii</taxon>
        <taxon>Neopterygii</taxon>
        <taxon>Teleostei</taxon>
        <taxon>Ostariophysi</taxon>
        <taxon>Cypriniformes</taxon>
        <taxon>Cyprinidae</taxon>
        <taxon>Labeoninae</taxon>
        <taxon>Labeonini</taxon>
        <taxon>Cirrhinus</taxon>
    </lineage>
</organism>
<protein>
    <recommendedName>
        <fullName evidence="2">Integrase catalytic domain-containing protein</fullName>
    </recommendedName>
</protein>
<dbReference type="InterPro" id="IPR012337">
    <property type="entry name" value="RNaseH-like_sf"/>
</dbReference>
<comment type="caution">
    <text evidence="3">The sequence shown here is derived from an EMBL/GenBank/DDBJ whole genome shotgun (WGS) entry which is preliminary data.</text>
</comment>
<feature type="compositionally biased region" description="Pro residues" evidence="1">
    <location>
        <begin position="183"/>
        <end position="205"/>
    </location>
</feature>
<proteinExistence type="predicted"/>
<dbReference type="Pfam" id="PF18701">
    <property type="entry name" value="DUF5641"/>
    <property type="match status" value="1"/>
</dbReference>
<keyword evidence="4" id="KW-1185">Reference proteome</keyword>
<dbReference type="Gene3D" id="3.30.420.10">
    <property type="entry name" value="Ribonuclease H-like superfamily/Ribonuclease H"/>
    <property type="match status" value="1"/>
</dbReference>
<feature type="compositionally biased region" description="Basic and acidic residues" evidence="1">
    <location>
        <begin position="93"/>
        <end position="114"/>
    </location>
</feature>
<dbReference type="PROSITE" id="PS50994">
    <property type="entry name" value="INTEGRASE"/>
    <property type="match status" value="1"/>
</dbReference>
<gene>
    <name evidence="3" type="ORF">QQF64_035243</name>
</gene>
<dbReference type="InterPro" id="IPR001584">
    <property type="entry name" value="Integrase_cat-core"/>
</dbReference>
<dbReference type="Proteomes" id="UP001558613">
    <property type="component" value="Unassembled WGS sequence"/>
</dbReference>
<feature type="compositionally biased region" description="Basic and acidic residues" evidence="1">
    <location>
        <begin position="64"/>
        <end position="78"/>
    </location>
</feature>
<evidence type="ECO:0000259" key="2">
    <source>
        <dbReference type="PROSITE" id="PS50994"/>
    </source>
</evidence>
<feature type="region of interest" description="Disordered" evidence="1">
    <location>
        <begin position="152"/>
        <end position="205"/>
    </location>
</feature>
<dbReference type="InterPro" id="IPR040676">
    <property type="entry name" value="DUF5641"/>
</dbReference>
<dbReference type="SUPFAM" id="SSF53098">
    <property type="entry name" value="Ribonuclease H-like"/>
    <property type="match status" value="1"/>
</dbReference>
<dbReference type="PANTHER" id="PTHR47331">
    <property type="entry name" value="PHD-TYPE DOMAIN-CONTAINING PROTEIN"/>
    <property type="match status" value="1"/>
</dbReference>
<sequence length="835" mass="95977">MHGYQSQGARPKRSVRHPAYLEDFEVQYPSQPGASLTEQQPHGREEYRHSRRRMAHQQDFSHYSSDEGSGRKTPDSLEARSQQTEPWYLIKDQWSERDEHSSHSLPRESRERLCDLERENRQLRQTQVSMREEIRQLIEIQKGMQEMLMRNQSSPVHPLHEQQPVAPSHPIPSPRTIYREPENPVPQPAPRVQPVPAPRKFPTPPNRKHIATDLEAHRSALSVQSYYPDTFADQVPTSTPLRPAVSSRYQPHRSPANTRERQTSVTRQEMTYRGPQPTIPDFIHRDPSEFTRLKTLEELSVPNKWSQGPSFLLRPEPEWPVTPPVQIPVDKDEQRKGIFCGIVIEVTAPTIPEPDDYPSWSELIEATVQLHKCGEQPSAADYQAAEMLLLQKSQIDSFPEEYKLLKAKRPIPSNSRLLTLSPEYDESSQIIRVGGRLRRAEGLETSAIHPIVLDPHHTVTKLLIKDYDSKLCHPGPERIFAEIRRNFWVLRGREAIRRQQHLCRECKKWKAKPVIPKMADLPPARLRLQKPPFYSTGMDCFGPFQIKIGRRCEKRWGIIFKCLTTRCVHLDLLTSIDTDSFLMALRRFVARRGRPWELFSDQGTNFHGGEKELQEAFASLSPRLQQHLAKQKISFHFNPPNAPHFGGAWEREIRSVKTALRITIGSQTVTEEVLSTVLIEVEGILNSKPLGYTSSNVADFDPVTPNYLLMGRPDSALPPVVYPATELMGRRRWRQSQVLTDQFWSSFIHHYLPTLQARHKWHTDVSDISPGTIAMLVDPQLPRAMWLVGKVTKTFPGSDGHIRAVDIQVKNKTYTRPVARLIPLPSLEQDSETPN</sequence>
<feature type="region of interest" description="Disordered" evidence="1">
    <location>
        <begin position="233"/>
        <end position="266"/>
    </location>
</feature>
<feature type="region of interest" description="Disordered" evidence="1">
    <location>
        <begin position="1"/>
        <end position="114"/>
    </location>
</feature>
<dbReference type="EMBL" id="JAYMGO010000004">
    <property type="protein sequence ID" value="KAL1275620.1"/>
    <property type="molecule type" value="Genomic_DNA"/>
</dbReference>
<feature type="compositionally biased region" description="Polar residues" evidence="1">
    <location>
        <begin position="28"/>
        <end position="40"/>
    </location>
</feature>
<feature type="domain" description="Integrase catalytic" evidence="2">
    <location>
        <begin position="527"/>
        <end position="713"/>
    </location>
</feature>
<reference evidence="3 4" key="1">
    <citation type="submission" date="2023-09" db="EMBL/GenBank/DDBJ databases">
        <authorList>
            <person name="Wang M."/>
        </authorList>
    </citation>
    <scope>NUCLEOTIDE SEQUENCE [LARGE SCALE GENOMIC DNA]</scope>
    <source>
        <strain evidence="3">GT-2023</strain>
        <tissue evidence="3">Liver</tissue>
    </source>
</reference>